<dbReference type="PANTHER" id="PTHR33490">
    <property type="entry name" value="BLR5614 PROTEIN-RELATED"/>
    <property type="match status" value="1"/>
</dbReference>
<keyword evidence="3" id="KW-1185">Reference proteome</keyword>
<dbReference type="Pfam" id="PF01841">
    <property type="entry name" value="Transglut_core"/>
    <property type="match status" value="1"/>
</dbReference>
<evidence type="ECO:0000259" key="1">
    <source>
        <dbReference type="SMART" id="SM00460"/>
    </source>
</evidence>
<dbReference type="Gene3D" id="3.10.620.30">
    <property type="match status" value="1"/>
</dbReference>
<dbReference type="Pfam" id="PF08379">
    <property type="entry name" value="Bact_transglu_N"/>
    <property type="match status" value="1"/>
</dbReference>
<dbReference type="Proteomes" id="UP001162880">
    <property type="component" value="Unassembled WGS sequence"/>
</dbReference>
<dbReference type="PANTHER" id="PTHR33490:SF6">
    <property type="entry name" value="SLL1049 PROTEIN"/>
    <property type="match status" value="1"/>
</dbReference>
<feature type="domain" description="Transglutaminase-like" evidence="1">
    <location>
        <begin position="159"/>
        <end position="223"/>
    </location>
</feature>
<dbReference type="SUPFAM" id="SSF54001">
    <property type="entry name" value="Cysteine proteinases"/>
    <property type="match status" value="1"/>
</dbReference>
<dbReference type="InterPro" id="IPR002931">
    <property type="entry name" value="Transglutaminase-like"/>
</dbReference>
<evidence type="ECO:0000313" key="3">
    <source>
        <dbReference type="Proteomes" id="UP001162880"/>
    </source>
</evidence>
<sequence>MLLTVTHTTRYSFSEKVSHGLQRLRLKPKPTHGQEVLEWDMDLAGAKPEAEYDDQHHNHTELVSIEPGVPEVVVTCRGIVRTIDNNGVTGMHTGHMPLWCFLRATPLTRAGNRVRQLVASIEADRGDTLNFLHALSRSIGEQVEYVPGTTDPSTTAEQALAAGKGVCQDHAHIFISAGRLLDIPMRYVGGYLRMDGKVEQEAGHGWAEAYVPGLGWVGFDVSNEICPDERYIRVATGCDYSEAAPVTGIAMGAGETRLDVHLSVDEKVVGTQQQQMSASGGQQQNQGG</sequence>
<dbReference type="EMBL" id="JALHLE010000002">
    <property type="protein sequence ID" value="MCJ2177335.1"/>
    <property type="molecule type" value="Genomic_DNA"/>
</dbReference>
<protein>
    <submittedName>
        <fullName evidence="2">Transglutaminase family protein</fullName>
    </submittedName>
</protein>
<reference evidence="2" key="1">
    <citation type="submission" date="2022-03" db="EMBL/GenBank/DDBJ databases">
        <title>Identification of a novel bacterium isolated from mangrove sediments.</title>
        <authorList>
            <person name="Pan X."/>
        </authorList>
    </citation>
    <scope>NUCLEOTIDE SEQUENCE</scope>
    <source>
        <strain evidence="2">B2580</strain>
    </source>
</reference>
<gene>
    <name evidence="2" type="ORF">MTR64_02045</name>
</gene>
<evidence type="ECO:0000313" key="2">
    <source>
        <dbReference type="EMBL" id="MCJ2177335.1"/>
    </source>
</evidence>
<proteinExistence type="predicted"/>
<dbReference type="InterPro" id="IPR013589">
    <property type="entry name" value="Bac_transglu_N"/>
</dbReference>
<name>A0ABT0AX45_9SPHN</name>
<dbReference type="SMART" id="SM00460">
    <property type="entry name" value="TGc"/>
    <property type="match status" value="1"/>
</dbReference>
<dbReference type="RefSeq" id="WP_243990209.1">
    <property type="nucleotide sequence ID" value="NZ_JALHLE010000002.1"/>
</dbReference>
<comment type="caution">
    <text evidence="2">The sequence shown here is derived from an EMBL/GenBank/DDBJ whole genome shotgun (WGS) entry which is preliminary data.</text>
</comment>
<organism evidence="2 3">
    <name type="scientific">Novosphingobium album</name>
    <name type="common">ex Hu et al. 2023</name>
    <dbReference type="NCBI Taxonomy" id="2930093"/>
    <lineage>
        <taxon>Bacteria</taxon>
        <taxon>Pseudomonadati</taxon>
        <taxon>Pseudomonadota</taxon>
        <taxon>Alphaproteobacteria</taxon>
        <taxon>Sphingomonadales</taxon>
        <taxon>Sphingomonadaceae</taxon>
        <taxon>Novosphingobium</taxon>
    </lineage>
</organism>
<accession>A0ABT0AX45</accession>
<dbReference type="InterPro" id="IPR038765">
    <property type="entry name" value="Papain-like_cys_pep_sf"/>
</dbReference>